<dbReference type="EMBL" id="FLQS01000010">
    <property type="protein sequence ID" value="SBS73770.1"/>
    <property type="molecule type" value="Genomic_DNA"/>
</dbReference>
<reference evidence="2" key="1">
    <citation type="submission" date="2016-03" db="EMBL/GenBank/DDBJ databases">
        <authorList>
            <person name="Ploux O."/>
        </authorList>
    </citation>
    <scope>NUCLEOTIDE SEQUENCE</scope>
    <source>
        <strain evidence="2">UC10</strain>
    </source>
</reference>
<feature type="domain" description="DUF7257" evidence="1">
    <location>
        <begin position="166"/>
        <end position="412"/>
    </location>
</feature>
<evidence type="ECO:0000259" key="1">
    <source>
        <dbReference type="Pfam" id="PF23918"/>
    </source>
</evidence>
<name>A0A1Y5P8D4_9MYCO</name>
<evidence type="ECO:0000313" key="2">
    <source>
        <dbReference type="EMBL" id="SBS73770.1"/>
    </source>
</evidence>
<protein>
    <submittedName>
        <fullName evidence="2">Gp15</fullName>
    </submittedName>
</protein>
<accession>A0A1Y5P8D4</accession>
<organism evidence="2">
    <name type="scientific">uncultured Mycobacterium sp</name>
    <dbReference type="NCBI Taxonomy" id="171292"/>
    <lineage>
        <taxon>Bacteria</taxon>
        <taxon>Bacillati</taxon>
        <taxon>Actinomycetota</taxon>
        <taxon>Actinomycetes</taxon>
        <taxon>Mycobacteriales</taxon>
        <taxon>Mycobacteriaceae</taxon>
        <taxon>Mycobacterium</taxon>
        <taxon>environmental samples</taxon>
    </lineage>
</organism>
<dbReference type="AlphaFoldDB" id="A0A1Y5P8D4"/>
<sequence length="581" mass="63258">MVDNLPTVRIPAGPITKHGAWSVLKGDKPLMWLTSPDVSVLINLMGGIARANPTLPESVQIKELKALGASWKVIRQKGATQDGETFIDALYDAAEPTMKVIVRGRDAAHTRRTQERFTGSLDAIKQSQLNFWTNELGRWWADIRMVKAIPDAVSASPTSQELSIMLGIDDAFWESEPHVTSFEFEYDDVKDAFTTTYTTDIGPNWPLYYTGEGAGYLRTFNSAAMWHDDPGLDNYTRELVCGPYKDFETAGDNQVVSMQLGSVPELSFGVPGYAPGANDLWARMGRDGSGDWDGNGIRARIAMGAVKLSGFVDFVEVWTRLLLAGTPEHPLPIIPFTGDNWRLVAGTEGNPRLYRLYRNGGLALSYKETTDAPTNLGADYRGIGFGVRAGGALLTQASPASVRNVSAGDNATIDQSGYLDFVNNGDQPGYADITVFGPASSVKIWNGPGADVNEYVEIKNVLPNQVFFIRTDPRRKIIQDLSSVAPTPQELDIFQEAANSFLNFATARGALRDQLKSAFGINPPQGNVETLVKGRFTDDCGIPAKSPGKPAEKHLIKVTIDGGNAQSQIVASLTPRRRSPI</sequence>
<proteinExistence type="predicted"/>
<gene>
    <name evidence="2" type="ORF">MHPYR_180050</name>
</gene>
<dbReference type="Pfam" id="PF23918">
    <property type="entry name" value="DUF7257"/>
    <property type="match status" value="1"/>
</dbReference>
<dbReference type="InterPro" id="IPR055681">
    <property type="entry name" value="DUF7257"/>
</dbReference>